<dbReference type="RefSeq" id="WP_265267943.1">
    <property type="nucleotide sequence ID" value="NZ_JANFAV010000002.1"/>
</dbReference>
<dbReference type="Gene3D" id="3.10.310.70">
    <property type="match status" value="1"/>
</dbReference>
<dbReference type="InterPro" id="IPR013108">
    <property type="entry name" value="Amidohydro_3"/>
</dbReference>
<feature type="domain" description="Amidohydrolase 3" evidence="2">
    <location>
        <begin position="82"/>
        <end position="573"/>
    </location>
</feature>
<sequence length="579" mass="63050">MIAGSKRRFAGTCSVFVLMCCAADVAASPSGTAKLSADMILYNGKVLTVDSKFSTKTVIVISDGKIVATGGKELLRRYRAGQEIDLRGRVAMPGFMDTHFHPSAISHRAIDASTAGSIEELKKMVAAKAAELGPGEWVTGAGWAEDRFAERRNPTRRDLDEAAPNNPVAIHRAGGHSIVGNSMALKLAHLDRTSPNPERGVFERDQDGELNGIIRERTNIYVSLVPPDSPSALRDGYIADLRRLTRLGITSLIVASASIGDEVDEVLRPEMPKTALTFRQLQDIYALKGYDLPRASVEISYPGHDALARYPHKTGYGDDRLRLGAIGEMPAVDGGFTGPTAWTTRPYRGQPDFHGQPFFKDESDLEALATDVADRGWQLGLHAIGDAAIDMATRVYARVIEKHKLTDHRWYLAHYTMLPSEDSIALMRRDAIWASAQPNFLYNLEVRYLQTLDGAALEHNNPVAVPAARGVSFAFGSDNLPVDPRVGLYAAVTRRGPSGRVYGKEEAVSIEKAISYYTAAGPFLTHEEKLKGTLEPGKLADLIVLDSDPTAIAPENLLTMQIDLTIVGGRVVYDRSKGN</sequence>
<dbReference type="EMBL" id="JANFAV010000002">
    <property type="protein sequence ID" value="MCW6533906.1"/>
    <property type="molecule type" value="Genomic_DNA"/>
</dbReference>
<dbReference type="Pfam" id="PF07969">
    <property type="entry name" value="Amidohydro_3"/>
    <property type="match status" value="1"/>
</dbReference>
<protein>
    <submittedName>
        <fullName evidence="3">Amidohydrolase</fullName>
    </submittedName>
</protein>
<dbReference type="InterPro" id="IPR033932">
    <property type="entry name" value="YtcJ-like"/>
</dbReference>
<dbReference type="AlphaFoldDB" id="A0AA41ZC42"/>
<feature type="chain" id="PRO_5041243835" evidence="1">
    <location>
        <begin position="23"/>
        <end position="579"/>
    </location>
</feature>
<dbReference type="PANTHER" id="PTHR22642">
    <property type="entry name" value="IMIDAZOLONEPROPIONASE"/>
    <property type="match status" value="1"/>
</dbReference>
<keyword evidence="4" id="KW-1185">Reference proteome</keyword>
<dbReference type="SUPFAM" id="SSF51556">
    <property type="entry name" value="Metallo-dependent hydrolases"/>
    <property type="match status" value="1"/>
</dbReference>
<accession>A0AA41ZC42</accession>
<dbReference type="Gene3D" id="3.20.20.140">
    <property type="entry name" value="Metal-dependent hydrolases"/>
    <property type="match status" value="1"/>
</dbReference>
<evidence type="ECO:0000313" key="4">
    <source>
        <dbReference type="Proteomes" id="UP001165565"/>
    </source>
</evidence>
<evidence type="ECO:0000313" key="3">
    <source>
        <dbReference type="EMBL" id="MCW6533906.1"/>
    </source>
</evidence>
<organism evidence="3 4">
    <name type="scientific">Sphingomonas lycopersici</name>
    <dbReference type="NCBI Taxonomy" id="2951807"/>
    <lineage>
        <taxon>Bacteria</taxon>
        <taxon>Pseudomonadati</taxon>
        <taxon>Pseudomonadota</taxon>
        <taxon>Alphaproteobacteria</taxon>
        <taxon>Sphingomonadales</taxon>
        <taxon>Sphingomonadaceae</taxon>
        <taxon>Sphingomonas</taxon>
    </lineage>
</organism>
<feature type="signal peptide" evidence="1">
    <location>
        <begin position="1"/>
        <end position="22"/>
    </location>
</feature>
<keyword evidence="1" id="KW-0732">Signal</keyword>
<dbReference type="Proteomes" id="UP001165565">
    <property type="component" value="Unassembled WGS sequence"/>
</dbReference>
<dbReference type="CDD" id="cd01300">
    <property type="entry name" value="YtcJ_like"/>
    <property type="match status" value="1"/>
</dbReference>
<gene>
    <name evidence="3" type="ORF">NEE01_03830</name>
</gene>
<dbReference type="PANTHER" id="PTHR22642:SF2">
    <property type="entry name" value="PROTEIN LONG AFTER FAR-RED 3"/>
    <property type="match status" value="1"/>
</dbReference>
<proteinExistence type="predicted"/>
<dbReference type="Gene3D" id="2.30.40.10">
    <property type="entry name" value="Urease, subunit C, domain 1"/>
    <property type="match status" value="1"/>
</dbReference>
<dbReference type="SUPFAM" id="SSF51338">
    <property type="entry name" value="Composite domain of metallo-dependent hydrolases"/>
    <property type="match status" value="1"/>
</dbReference>
<dbReference type="InterPro" id="IPR011059">
    <property type="entry name" value="Metal-dep_hydrolase_composite"/>
</dbReference>
<evidence type="ECO:0000259" key="2">
    <source>
        <dbReference type="Pfam" id="PF07969"/>
    </source>
</evidence>
<dbReference type="InterPro" id="IPR032466">
    <property type="entry name" value="Metal_Hydrolase"/>
</dbReference>
<comment type="caution">
    <text evidence="3">The sequence shown here is derived from an EMBL/GenBank/DDBJ whole genome shotgun (WGS) entry which is preliminary data.</text>
</comment>
<evidence type="ECO:0000256" key="1">
    <source>
        <dbReference type="SAM" id="SignalP"/>
    </source>
</evidence>
<name>A0AA41ZC42_9SPHN</name>
<reference evidence="3" key="1">
    <citation type="submission" date="2022-06" db="EMBL/GenBank/DDBJ databases">
        <title>Sphingomonas sp. nov. isolated from rhizosphere soil of tomato.</title>
        <authorList>
            <person name="Dong H."/>
            <person name="Gao R."/>
        </authorList>
    </citation>
    <scope>NUCLEOTIDE SEQUENCE</scope>
    <source>
        <strain evidence="3">MMSM24</strain>
    </source>
</reference>
<dbReference type="GO" id="GO:0016810">
    <property type="term" value="F:hydrolase activity, acting on carbon-nitrogen (but not peptide) bonds"/>
    <property type="evidence" value="ECO:0007669"/>
    <property type="project" value="InterPro"/>
</dbReference>